<feature type="region of interest" description="Disordered" evidence="1">
    <location>
        <begin position="1"/>
        <end position="35"/>
    </location>
</feature>
<reference evidence="2" key="1">
    <citation type="journal article" date="2013" name="J. Virol.">
        <title>Sequencing, annotation, and characterization of the influenza ferret infectome.</title>
        <authorList>
            <person name="Leon A.J."/>
            <person name="Banner D."/>
            <person name="Xu L."/>
            <person name="Ran L."/>
            <person name="Peng Z."/>
            <person name="Yi K."/>
            <person name="Chen C."/>
            <person name="Xu F."/>
            <person name="Huang J."/>
            <person name="Zhao Z."/>
            <person name="Lin Z."/>
            <person name="Huang S.H."/>
            <person name="Fang Y."/>
            <person name="Kelvin A.A."/>
            <person name="Ross T.M."/>
            <person name="Farooqui A."/>
            <person name="Kelvin D.J."/>
        </authorList>
    </citation>
    <scope>NUCLEOTIDE SEQUENCE</scope>
    <source>
        <tissue evidence="2">Lungs</tissue>
    </source>
</reference>
<proteinExistence type="evidence at transcript level"/>
<accession>G9KUV5</accession>
<organism evidence="2">
    <name type="scientific">Mustela putorius furo</name>
    <name type="common">European domestic ferret</name>
    <name type="synonym">Mustela furo</name>
    <dbReference type="NCBI Taxonomy" id="9669"/>
    <lineage>
        <taxon>Eukaryota</taxon>
        <taxon>Metazoa</taxon>
        <taxon>Chordata</taxon>
        <taxon>Craniata</taxon>
        <taxon>Vertebrata</taxon>
        <taxon>Euteleostomi</taxon>
        <taxon>Mammalia</taxon>
        <taxon>Eutheria</taxon>
        <taxon>Laurasiatheria</taxon>
        <taxon>Carnivora</taxon>
        <taxon>Caniformia</taxon>
        <taxon>Musteloidea</taxon>
        <taxon>Mustelidae</taxon>
        <taxon>Mustelinae</taxon>
        <taxon>Mustela</taxon>
    </lineage>
</organism>
<dbReference type="AlphaFoldDB" id="G9KUV5"/>
<feature type="non-terminal residue" evidence="2">
    <location>
        <position position="163"/>
    </location>
</feature>
<feature type="compositionally biased region" description="Low complexity" evidence="1">
    <location>
        <begin position="152"/>
        <end position="163"/>
    </location>
</feature>
<evidence type="ECO:0000313" key="2">
    <source>
        <dbReference type="EMBL" id="AES08684.1"/>
    </source>
</evidence>
<feature type="compositionally biased region" description="Low complexity" evidence="1">
    <location>
        <begin position="81"/>
        <end position="92"/>
    </location>
</feature>
<evidence type="ECO:0000256" key="1">
    <source>
        <dbReference type="SAM" id="MobiDB-lite"/>
    </source>
</evidence>
<sequence length="163" mass="16573">RTLPVHADRVPGVQGPGSPWGEGASLGARVPGEKPQLPALPGALLLGGHEGASRSLSQVPLDLRRLWQEEDPTGEIPGPRQGVWQVPAPVQVPRRRLPRVGGEREAAAARGPLAPGALGHAAGRPPGGQAPLWGRGPLPEPERDGGLGSQHAAPQGCGAAAAV</sequence>
<feature type="non-terminal residue" evidence="2">
    <location>
        <position position="1"/>
    </location>
</feature>
<keyword evidence="2" id="KW-0675">Receptor</keyword>
<protein>
    <submittedName>
        <fullName evidence="2">TNF receptor-associated factor 2</fullName>
    </submittedName>
</protein>
<name>G9KUV5_MUSPF</name>
<dbReference type="EMBL" id="JP020086">
    <property type="protein sequence ID" value="AES08684.1"/>
    <property type="molecule type" value="mRNA"/>
</dbReference>
<feature type="region of interest" description="Disordered" evidence="1">
    <location>
        <begin position="70"/>
        <end position="163"/>
    </location>
</feature>
<feature type="compositionally biased region" description="Low complexity" evidence="1">
    <location>
        <begin position="108"/>
        <end position="124"/>
    </location>
</feature>